<feature type="repeat" description="WD" evidence="3">
    <location>
        <begin position="198"/>
        <end position="231"/>
    </location>
</feature>
<accession>A0AAD4SV66</accession>
<proteinExistence type="predicted"/>
<dbReference type="AlphaFoldDB" id="A0AAD4SV66"/>
<dbReference type="PROSITE" id="PS50294">
    <property type="entry name" value="WD_REPEATS_REGION"/>
    <property type="match status" value="1"/>
</dbReference>
<dbReference type="Proteomes" id="UP001202328">
    <property type="component" value="Unassembled WGS sequence"/>
</dbReference>
<evidence type="ECO:0000313" key="7">
    <source>
        <dbReference type="Proteomes" id="UP001202328"/>
    </source>
</evidence>
<keyword evidence="2" id="KW-0677">Repeat</keyword>
<dbReference type="PROSITE" id="PS50082">
    <property type="entry name" value="WD_REPEATS_2"/>
    <property type="match status" value="1"/>
</dbReference>
<feature type="region of interest" description="Disordered" evidence="4">
    <location>
        <begin position="300"/>
        <end position="327"/>
    </location>
</feature>
<dbReference type="GO" id="GO:0032040">
    <property type="term" value="C:small-subunit processome"/>
    <property type="evidence" value="ECO:0007669"/>
    <property type="project" value="InterPro"/>
</dbReference>
<dbReference type="InterPro" id="IPR001680">
    <property type="entry name" value="WD40_rpt"/>
</dbReference>
<dbReference type="InterPro" id="IPR019775">
    <property type="entry name" value="WD40_repeat_CS"/>
</dbReference>
<dbReference type="InterPro" id="IPR015943">
    <property type="entry name" value="WD40/YVTN_repeat-like_dom_sf"/>
</dbReference>
<dbReference type="PANTHER" id="PTHR22840">
    <property type="entry name" value="WD REPEAT-CONTAINING PROTEIN 36"/>
    <property type="match status" value="1"/>
</dbReference>
<dbReference type="Gene3D" id="2.130.10.10">
    <property type="entry name" value="YVTN repeat-like/Quinoprotein amine dehydrogenase"/>
    <property type="match status" value="1"/>
</dbReference>
<evidence type="ECO:0000313" key="6">
    <source>
        <dbReference type="EMBL" id="KAI3922959.1"/>
    </source>
</evidence>
<dbReference type="InterPro" id="IPR007319">
    <property type="entry name" value="WDR36/Utp21_C"/>
</dbReference>
<dbReference type="GO" id="GO:0034388">
    <property type="term" value="C:Pwp2p-containing subcomplex of 90S preribosome"/>
    <property type="evidence" value="ECO:0007669"/>
    <property type="project" value="TreeGrafter"/>
</dbReference>
<evidence type="ECO:0000256" key="3">
    <source>
        <dbReference type="PROSITE-ProRule" id="PRU00221"/>
    </source>
</evidence>
<feature type="domain" description="WDR36/Utp21 C-terminal" evidence="5">
    <location>
        <begin position="335"/>
        <end position="460"/>
    </location>
</feature>
<feature type="compositionally biased region" description="Low complexity" evidence="4">
    <location>
        <begin position="301"/>
        <end position="316"/>
    </location>
</feature>
<comment type="caution">
    <text evidence="6">The sequence shown here is derived from an EMBL/GenBank/DDBJ whole genome shotgun (WGS) entry which is preliminary data.</text>
</comment>
<gene>
    <name evidence="6" type="ORF">MKW98_007090</name>
</gene>
<dbReference type="GO" id="GO:0006364">
    <property type="term" value="P:rRNA processing"/>
    <property type="evidence" value="ECO:0007669"/>
    <property type="project" value="InterPro"/>
</dbReference>
<organism evidence="6 7">
    <name type="scientific">Papaver atlanticum</name>
    <dbReference type="NCBI Taxonomy" id="357466"/>
    <lineage>
        <taxon>Eukaryota</taxon>
        <taxon>Viridiplantae</taxon>
        <taxon>Streptophyta</taxon>
        <taxon>Embryophyta</taxon>
        <taxon>Tracheophyta</taxon>
        <taxon>Spermatophyta</taxon>
        <taxon>Magnoliopsida</taxon>
        <taxon>Ranunculales</taxon>
        <taxon>Papaveraceae</taxon>
        <taxon>Papaveroideae</taxon>
        <taxon>Papaver</taxon>
    </lineage>
</organism>
<protein>
    <recommendedName>
        <fullName evidence="5">WDR36/Utp21 C-terminal domain-containing protein</fullName>
    </recommendedName>
</protein>
<dbReference type="EMBL" id="JAJJMB010008592">
    <property type="protein sequence ID" value="KAI3922959.1"/>
    <property type="molecule type" value="Genomic_DNA"/>
</dbReference>
<keyword evidence="7" id="KW-1185">Reference proteome</keyword>
<keyword evidence="1 3" id="KW-0853">WD repeat</keyword>
<dbReference type="Pfam" id="PF04192">
    <property type="entry name" value="Utp21"/>
    <property type="match status" value="1"/>
</dbReference>
<dbReference type="SMART" id="SM00320">
    <property type="entry name" value="WD40"/>
    <property type="match status" value="3"/>
</dbReference>
<dbReference type="SUPFAM" id="SSF50978">
    <property type="entry name" value="WD40 repeat-like"/>
    <property type="match status" value="1"/>
</dbReference>
<dbReference type="InterPro" id="IPR036322">
    <property type="entry name" value="WD40_repeat_dom_sf"/>
</dbReference>
<evidence type="ECO:0000256" key="1">
    <source>
        <dbReference type="ARBA" id="ARBA00022574"/>
    </source>
</evidence>
<dbReference type="PROSITE" id="PS00678">
    <property type="entry name" value="WD_REPEATS_1"/>
    <property type="match status" value="1"/>
</dbReference>
<dbReference type="PANTHER" id="PTHR22840:SF12">
    <property type="entry name" value="WD REPEAT-CONTAINING PROTEIN 36"/>
    <property type="match status" value="1"/>
</dbReference>
<evidence type="ECO:0000256" key="2">
    <source>
        <dbReference type="ARBA" id="ARBA00022737"/>
    </source>
</evidence>
<reference evidence="6" key="1">
    <citation type="submission" date="2022-04" db="EMBL/GenBank/DDBJ databases">
        <title>A functionally conserved STORR gene fusion in Papaver species that diverged 16.8 million years ago.</title>
        <authorList>
            <person name="Catania T."/>
        </authorList>
    </citation>
    <scope>NUCLEOTIDE SEQUENCE</scope>
    <source>
        <strain evidence="6">S-188037</strain>
    </source>
</reference>
<dbReference type="Pfam" id="PF25168">
    <property type="entry name" value="Beta-prop_WDR36-Utp21_2nd"/>
    <property type="match status" value="1"/>
</dbReference>
<sequence>MEDILSAGQDRAFRLFSVIQDQQSRELSQRHVSKRAKKLRVKEEEIKLKPVICFDFAEIRERDWCNVVTCHMDTSRAYHILTPSTSERTPIKACTISACGNFAFLGTEGGWIERFNLQSGQSRGSYGDMSESRNYAHDGEVDGVACDATNSLMISAGYHGDKKVWDFKGRHLKSRWDVGSSVVKIGYHRANGNKVRKFEGHTDRVTDMCFSEDGKWLLSSSMDGTLRVWDVILARQIDAIHVDVSITALSLSPNMDVLATSHVEQNGVYLWVNQAMFSGSSNVDSYASGKNVVSVKLPAVSSNGDADNDSDNTTGNQSQNKDTVGAPLQDYEIPDLVTLSLLPKSQWQSLINLDIIKMRNKPIEPPKKPEKAPFFLPTVPTLSGDIVFKPSDSTLEEKKENREALGNHTRDHNLPASKFLQLLQTSADTKSFALFTKYIKDLSPSALDMELRMLQIVDDEDEQEPEKRPEMHFIEIHGETVRCHSQLQDKAKELLEVHSPTWQRIDKMFQSTRCMVSFFSNAQF</sequence>
<evidence type="ECO:0000259" key="5">
    <source>
        <dbReference type="Pfam" id="PF04192"/>
    </source>
</evidence>
<name>A0AAD4SV66_9MAGN</name>
<evidence type="ECO:0000256" key="4">
    <source>
        <dbReference type="SAM" id="MobiDB-lite"/>
    </source>
</evidence>